<proteinExistence type="predicted"/>
<comment type="caution">
    <text evidence="5">The sequence shown here is derived from an EMBL/GenBank/DDBJ whole genome shotgun (WGS) entry which is preliminary data.</text>
</comment>
<keyword evidence="1 4" id="KW-0812">Transmembrane</keyword>
<evidence type="ECO:0000313" key="5">
    <source>
        <dbReference type="EMBL" id="EHO77195.1"/>
    </source>
</evidence>
<protein>
    <submittedName>
        <fullName evidence="5">P-type conjugative transfer protein TrbL</fullName>
    </submittedName>
</protein>
<evidence type="ECO:0000256" key="2">
    <source>
        <dbReference type="ARBA" id="ARBA00022989"/>
    </source>
</evidence>
<keyword evidence="2 4" id="KW-1133">Transmembrane helix</keyword>
<sequence>MELSILLVTFTNLFNKASSNLISLSIGLLSTFVAFQIVFTLWKKPTSMPFADIFDVLVKYWIFYSFIVNYAELITKVKDTFIFFGMKGAGASGKPNLNPSILFDKGYLILSKIWNEFSWNSPSSWGYFIAWIIGIIVIGFLALNIFVMLLEYLALTNLSVVFVPFLIFEKTEFIGAKVFQIIVSQSVRLMIISFLIELTFGQLDNLVTVSDAKGGFVVVLGLAGVTYLSFKAPDLASGMLNGAPSLTWGKAWEDIKSTGRGAKSVGKETLTAGKVAVKTPGAIKDGAKAGYSKGKTAVSKAANFFKGK</sequence>
<dbReference type="HOGENOM" id="CLU_902417_0_0_0"/>
<feature type="transmembrane region" description="Helical" evidence="4">
    <location>
        <begin position="212"/>
        <end position="230"/>
    </location>
</feature>
<evidence type="ECO:0000256" key="3">
    <source>
        <dbReference type="ARBA" id="ARBA00023136"/>
    </source>
</evidence>
<reference evidence="5 6" key="1">
    <citation type="submission" date="2012-07" db="EMBL/GenBank/DDBJ databases">
        <title>The Genome Sequence of Fusobacterium ulcerans 12_1B.</title>
        <authorList>
            <consortium name="The Broad Institute Genome Sequencing Platform"/>
            <person name="Earl A."/>
            <person name="Ward D."/>
            <person name="Feldgarden M."/>
            <person name="Gevers D."/>
            <person name="Strauss J."/>
            <person name="Ambrose C.E."/>
            <person name="Allen-Vercoe E."/>
            <person name="Walker B."/>
            <person name="Young S.K."/>
            <person name="Zeng Q."/>
            <person name="Gargeya S."/>
            <person name="Fitzgerald M."/>
            <person name="Haas B."/>
            <person name="Abouelleil A."/>
            <person name="Alvarado L."/>
            <person name="Arachchi H.M."/>
            <person name="Berlin A.M."/>
            <person name="Chapman S.B."/>
            <person name="Goldberg J."/>
            <person name="Griggs A."/>
            <person name="Gujja S."/>
            <person name="Hansen M."/>
            <person name="Howarth C."/>
            <person name="Imamovic A."/>
            <person name="Larimer J."/>
            <person name="McCowen C."/>
            <person name="Montmayeur A."/>
            <person name="Murphy C."/>
            <person name="Neiman D."/>
            <person name="Pearson M."/>
            <person name="Priest M."/>
            <person name="Roberts A."/>
            <person name="Saif S."/>
            <person name="Shea T."/>
            <person name="Sisk P."/>
            <person name="Sykes S."/>
            <person name="Wortman J."/>
            <person name="Nusbaum C."/>
            <person name="Birren B."/>
        </authorList>
    </citation>
    <scope>NUCLEOTIDE SEQUENCE [LARGE SCALE GENOMIC DNA]</scope>
    <source>
        <strain evidence="5 6">12_1B</strain>
    </source>
</reference>
<keyword evidence="3 4" id="KW-0472">Membrane</keyword>
<dbReference type="PATRIC" id="fig|457404.5.peg.3524"/>
<dbReference type="AlphaFoldDB" id="H1PYK6"/>
<evidence type="ECO:0000256" key="1">
    <source>
        <dbReference type="ARBA" id="ARBA00022692"/>
    </source>
</evidence>
<dbReference type="Pfam" id="PF04610">
    <property type="entry name" value="TrbL"/>
    <property type="match status" value="1"/>
</dbReference>
<dbReference type="BioCyc" id="FSP457404-HMP:GTSQ-3554-MONOMER"/>
<evidence type="ECO:0000256" key="4">
    <source>
        <dbReference type="SAM" id="Phobius"/>
    </source>
</evidence>
<gene>
    <name evidence="5" type="ORF">HMPREF0402_03499</name>
</gene>
<dbReference type="InterPro" id="IPR007688">
    <property type="entry name" value="Conjugal_tfr_TrbL/VirB6"/>
</dbReference>
<feature type="transmembrane region" description="Helical" evidence="4">
    <location>
        <begin position="181"/>
        <end position="200"/>
    </location>
</feature>
<evidence type="ECO:0000313" key="6">
    <source>
        <dbReference type="Proteomes" id="UP000003233"/>
    </source>
</evidence>
<feature type="transmembrane region" description="Helical" evidence="4">
    <location>
        <begin position="152"/>
        <end position="169"/>
    </location>
</feature>
<feature type="transmembrane region" description="Helical" evidence="4">
    <location>
        <begin position="125"/>
        <end position="146"/>
    </location>
</feature>
<keyword evidence="6" id="KW-1185">Reference proteome</keyword>
<dbReference type="GO" id="GO:0030255">
    <property type="term" value="P:protein secretion by the type IV secretion system"/>
    <property type="evidence" value="ECO:0007669"/>
    <property type="project" value="InterPro"/>
</dbReference>
<accession>H1PYK6</accession>
<name>H1PYK6_9FUSO</name>
<organism evidence="5 6">
    <name type="scientific">Fusobacterium ulcerans 12-1B</name>
    <dbReference type="NCBI Taxonomy" id="457404"/>
    <lineage>
        <taxon>Bacteria</taxon>
        <taxon>Fusobacteriati</taxon>
        <taxon>Fusobacteriota</taxon>
        <taxon>Fusobacteriia</taxon>
        <taxon>Fusobacteriales</taxon>
        <taxon>Fusobacteriaceae</taxon>
        <taxon>Fusobacterium</taxon>
    </lineage>
</organism>
<dbReference type="EMBL" id="AGWJ02000035">
    <property type="protein sequence ID" value="EHO77195.1"/>
    <property type="molecule type" value="Genomic_DNA"/>
</dbReference>
<dbReference type="RefSeq" id="WP_008699451.1">
    <property type="nucleotide sequence ID" value="NZ_KE161012.1"/>
</dbReference>
<dbReference type="Proteomes" id="UP000003233">
    <property type="component" value="Unassembled WGS sequence"/>
</dbReference>
<feature type="transmembrane region" description="Helical" evidence="4">
    <location>
        <begin position="20"/>
        <end position="42"/>
    </location>
</feature>